<proteinExistence type="predicted"/>
<protein>
    <submittedName>
        <fullName evidence="2">Uncharacterized protein</fullName>
    </submittedName>
</protein>
<dbReference type="AlphaFoldDB" id="A0A2G8TB39"/>
<keyword evidence="1" id="KW-0732">Signal</keyword>
<evidence type="ECO:0000313" key="3">
    <source>
        <dbReference type="Proteomes" id="UP000230390"/>
    </source>
</evidence>
<keyword evidence="3" id="KW-1185">Reference proteome</keyword>
<gene>
    <name evidence="2" type="ORF">CR105_19695</name>
</gene>
<reference evidence="2 3" key="1">
    <citation type="submission" date="2017-10" db="EMBL/GenBank/DDBJ databases">
        <title>Massilia psychrophilum sp. nov., a novel purple-pigmented bacterium isolated from Tianshan glacier, Xinjiang Municipality, China.</title>
        <authorList>
            <person name="Wang H."/>
        </authorList>
    </citation>
    <scope>NUCLEOTIDE SEQUENCE [LARGE SCALE GENOMIC DNA]</scope>
    <source>
        <strain evidence="2 3">JCM 30074</strain>
    </source>
</reference>
<feature type="chain" id="PRO_5013668124" evidence="1">
    <location>
        <begin position="22"/>
        <end position="68"/>
    </location>
</feature>
<evidence type="ECO:0000313" key="2">
    <source>
        <dbReference type="EMBL" id="PIL43242.1"/>
    </source>
</evidence>
<dbReference type="OrthoDB" id="6089671at2"/>
<dbReference type="Proteomes" id="UP000230390">
    <property type="component" value="Unassembled WGS sequence"/>
</dbReference>
<dbReference type="EMBL" id="PDOC01000015">
    <property type="protein sequence ID" value="PIL43242.1"/>
    <property type="molecule type" value="Genomic_DNA"/>
</dbReference>
<accession>A0A2G8TB39</accession>
<sequence length="68" mass="7288">MRKGKTIGSGLLIAGLCTALAAAPAPWFKWRSKIDGKQFCAQTSLGHGWEKASGPYQDSHCEKLSPAK</sequence>
<organism evidence="2 3">
    <name type="scientific">Massilia eurypsychrophila</name>
    <dbReference type="NCBI Taxonomy" id="1485217"/>
    <lineage>
        <taxon>Bacteria</taxon>
        <taxon>Pseudomonadati</taxon>
        <taxon>Pseudomonadota</taxon>
        <taxon>Betaproteobacteria</taxon>
        <taxon>Burkholderiales</taxon>
        <taxon>Oxalobacteraceae</taxon>
        <taxon>Telluria group</taxon>
        <taxon>Massilia</taxon>
    </lineage>
</organism>
<name>A0A2G8TB39_9BURK</name>
<feature type="signal peptide" evidence="1">
    <location>
        <begin position="1"/>
        <end position="21"/>
    </location>
</feature>
<comment type="caution">
    <text evidence="2">The sequence shown here is derived from an EMBL/GenBank/DDBJ whole genome shotgun (WGS) entry which is preliminary data.</text>
</comment>
<evidence type="ECO:0000256" key="1">
    <source>
        <dbReference type="SAM" id="SignalP"/>
    </source>
</evidence>